<keyword evidence="3" id="KW-0484">Methanogenesis</keyword>
<name>A0A855X1G5_9BACT</name>
<dbReference type="InterPro" id="IPR036188">
    <property type="entry name" value="FAD/NAD-bd_sf"/>
</dbReference>
<keyword evidence="1" id="KW-0004">4Fe-4S</keyword>
<dbReference type="EMBL" id="PQAP01000068">
    <property type="protein sequence ID" value="PWB72993.1"/>
    <property type="molecule type" value="Genomic_DNA"/>
</dbReference>
<reference evidence="8 9" key="1">
    <citation type="journal article" date="2018" name="ISME J.">
        <title>A methanotrophic archaeon couples anaerobic oxidation of methane to Fe(III) reduction.</title>
        <authorList>
            <person name="Cai C."/>
            <person name="Leu A.O."/>
            <person name="Xie G.J."/>
            <person name="Guo J."/>
            <person name="Feng Y."/>
            <person name="Zhao J.X."/>
            <person name="Tyson G.W."/>
            <person name="Yuan Z."/>
            <person name="Hu S."/>
        </authorList>
    </citation>
    <scope>NUCLEOTIDE SEQUENCE [LARGE SCALE GENOMIC DNA]</scope>
    <source>
        <strain evidence="8">FeB_12</strain>
    </source>
</reference>
<dbReference type="Gene3D" id="3.50.50.60">
    <property type="entry name" value="FAD/NAD(P)-binding domain"/>
    <property type="match status" value="1"/>
</dbReference>
<proteinExistence type="predicted"/>
<keyword evidence="2" id="KW-0479">Metal-binding</keyword>
<evidence type="ECO:0000259" key="7">
    <source>
        <dbReference type="PROSITE" id="PS51379"/>
    </source>
</evidence>
<dbReference type="AlphaFoldDB" id="A0A855X1G5"/>
<protein>
    <recommendedName>
        <fullName evidence="7">4Fe-4S ferredoxin-type domain-containing protein</fullName>
    </recommendedName>
</protein>
<dbReference type="PROSITE" id="PS51379">
    <property type="entry name" value="4FE4S_FER_2"/>
    <property type="match status" value="1"/>
</dbReference>
<dbReference type="GO" id="GO:0015948">
    <property type="term" value="P:methanogenesis"/>
    <property type="evidence" value="ECO:0007669"/>
    <property type="project" value="UniProtKB-KW"/>
</dbReference>
<evidence type="ECO:0000256" key="2">
    <source>
        <dbReference type="ARBA" id="ARBA00022723"/>
    </source>
</evidence>
<comment type="caution">
    <text evidence="8">The sequence shown here is derived from an EMBL/GenBank/DDBJ whole genome shotgun (WGS) entry which is preliminary data.</text>
</comment>
<dbReference type="Pfam" id="PF12831">
    <property type="entry name" value="FAD_oxidored"/>
    <property type="match status" value="1"/>
</dbReference>
<evidence type="ECO:0000313" key="9">
    <source>
        <dbReference type="Proteomes" id="UP000250918"/>
    </source>
</evidence>
<dbReference type="PANTHER" id="PTHR43498">
    <property type="entry name" value="FERREDOXIN:COB-COM HETERODISULFIDE REDUCTASE SUBUNIT A"/>
    <property type="match status" value="1"/>
</dbReference>
<keyword evidence="4" id="KW-0560">Oxidoreductase</keyword>
<dbReference type="Gene3D" id="3.30.70.20">
    <property type="match status" value="1"/>
</dbReference>
<dbReference type="PANTHER" id="PTHR43498:SF1">
    <property type="entry name" value="COB--COM HETERODISULFIDE REDUCTASE IRON-SULFUR SUBUNIT A"/>
    <property type="match status" value="1"/>
</dbReference>
<dbReference type="GO" id="GO:0016491">
    <property type="term" value="F:oxidoreductase activity"/>
    <property type="evidence" value="ECO:0007669"/>
    <property type="project" value="UniProtKB-KW"/>
</dbReference>
<dbReference type="FunFam" id="3.50.50.60:FF:000644">
    <property type="entry name" value="H(2):CoB-CoM heterodisulfide,ferredoxin reductase subunit A"/>
    <property type="match status" value="1"/>
</dbReference>
<dbReference type="InterPro" id="IPR039650">
    <property type="entry name" value="HdrA-like"/>
</dbReference>
<evidence type="ECO:0000256" key="3">
    <source>
        <dbReference type="ARBA" id="ARBA00022994"/>
    </source>
</evidence>
<dbReference type="GO" id="GO:0051539">
    <property type="term" value="F:4 iron, 4 sulfur cluster binding"/>
    <property type="evidence" value="ECO:0007669"/>
    <property type="project" value="UniProtKB-KW"/>
</dbReference>
<evidence type="ECO:0000256" key="4">
    <source>
        <dbReference type="ARBA" id="ARBA00023002"/>
    </source>
</evidence>
<accession>A0A855X1G5</accession>
<dbReference type="Proteomes" id="UP000250918">
    <property type="component" value="Unassembled WGS sequence"/>
</dbReference>
<sequence length="326" mass="36287">MSEEMKANSPNGEIRIGVYVCHCGSNIAKTVDVAHIAQQCMKLPGVVVARDYKFMCSDPGQELIRKDIQEHKLNRVVVAACSPLMHEPTFRKAVEAAGMNRYFFEMANIREQVSWVTVEPKEATRKAHAILKGAVARVSLHEPLEMRRVPITRRALVVGGGIAGIEAALQMADAGFEVYLVEREASVGGHMSQFDKTFPTLDCAACILTPKMVSVGKHQNIHLITWAEVEEVKGYVGNFKVKIRKKPRYVDVAVCNSCGTCMEVCISRPLPKYRRMKLGGRVYREGRLLDVRDKYILGPKHDLTVLTGAQPMPENVLTPEEEGIQV</sequence>
<keyword evidence="6" id="KW-0411">Iron-sulfur</keyword>
<evidence type="ECO:0000256" key="1">
    <source>
        <dbReference type="ARBA" id="ARBA00022485"/>
    </source>
</evidence>
<evidence type="ECO:0000313" key="8">
    <source>
        <dbReference type="EMBL" id="PWB72993.1"/>
    </source>
</evidence>
<gene>
    <name evidence="8" type="ORF">C3F09_05870</name>
</gene>
<evidence type="ECO:0000256" key="6">
    <source>
        <dbReference type="ARBA" id="ARBA00023014"/>
    </source>
</evidence>
<organism evidence="8 9">
    <name type="scientific">candidate division GN15 bacterium</name>
    <dbReference type="NCBI Taxonomy" id="2072418"/>
    <lineage>
        <taxon>Bacteria</taxon>
        <taxon>candidate division GN15</taxon>
    </lineage>
</organism>
<evidence type="ECO:0000256" key="5">
    <source>
        <dbReference type="ARBA" id="ARBA00023004"/>
    </source>
</evidence>
<feature type="domain" description="4Fe-4S ferredoxin-type" evidence="7">
    <location>
        <begin position="245"/>
        <end position="275"/>
    </location>
</feature>
<keyword evidence="5" id="KW-0408">Iron</keyword>
<dbReference type="SUPFAM" id="SSF51905">
    <property type="entry name" value="FAD/NAD(P)-binding domain"/>
    <property type="match status" value="1"/>
</dbReference>
<dbReference type="InterPro" id="IPR017896">
    <property type="entry name" value="4Fe4S_Fe-S-bd"/>
</dbReference>
<dbReference type="GO" id="GO:0046872">
    <property type="term" value="F:metal ion binding"/>
    <property type="evidence" value="ECO:0007669"/>
    <property type="project" value="UniProtKB-KW"/>
</dbReference>